<evidence type="ECO:0000256" key="4">
    <source>
        <dbReference type="ARBA" id="ARBA00022448"/>
    </source>
</evidence>
<evidence type="ECO:0000256" key="9">
    <source>
        <dbReference type="ARBA" id="ARBA00022989"/>
    </source>
</evidence>
<reference evidence="14 15" key="1">
    <citation type="submission" date="2019-07" db="EMBL/GenBank/DDBJ databases">
        <title>Sphingomonas AE3 Genome sequencing and assembly.</title>
        <authorList>
            <person name="Kim H."/>
        </authorList>
    </citation>
    <scope>NUCLEOTIDE SEQUENCE [LARGE SCALE GENOMIC DNA]</scope>
    <source>
        <strain evidence="14 15">AE3</strain>
    </source>
</reference>
<dbReference type="AlphaFoldDB" id="A0A516IRD6"/>
<keyword evidence="8" id="KW-0460">Magnesium</keyword>
<evidence type="ECO:0000256" key="1">
    <source>
        <dbReference type="ARBA" id="ARBA00004429"/>
    </source>
</evidence>
<dbReference type="InterPro" id="IPR045863">
    <property type="entry name" value="CorA_TM1_TM2"/>
</dbReference>
<protein>
    <recommendedName>
        <fullName evidence="3">Magnesium transport protein CorA</fullName>
    </recommendedName>
</protein>
<dbReference type="OrthoDB" id="9803416at2"/>
<feature type="transmembrane region" description="Helical" evidence="13">
    <location>
        <begin position="267"/>
        <end position="287"/>
    </location>
</feature>
<evidence type="ECO:0000256" key="2">
    <source>
        <dbReference type="ARBA" id="ARBA00009765"/>
    </source>
</evidence>
<sequence>MLRLFGPGCIAAPIDAARNVEDAEKAIWVDLLEPTKDEEQFAEKLIGTNVPTREEMLEIEPSSRLYEKDGVTFMTMSVIYGIEEGRPSTDPISFILTRNHLVTVRYIDPDPFIVFADHAYADPSLAGDPLTVLVKLLDAVVDRLADALEEAGASIEATSTQIFERERRARRRHPELRYEALMIRIGSMQRLLARLRESSVSTSRMLSFLAALDLISDHPSQLRHVKSLIADGRALDDHSDFLAENLNFLLDASLGMITLEQNMVMKVFSVVAVVLMPPTLIAGVYGMNFRHMPELDWLYGYPMALGLILVSAVLPFLIARKRGWL</sequence>
<dbReference type="FunFam" id="1.20.58.340:FF:000001">
    <property type="entry name" value="Magnesium transport protein CorA"/>
    <property type="match status" value="1"/>
</dbReference>
<comment type="catalytic activity">
    <reaction evidence="12">
        <text>Mg(2+)(in) = Mg(2+)(out)</text>
        <dbReference type="Rhea" id="RHEA:29827"/>
        <dbReference type="ChEBI" id="CHEBI:18420"/>
    </reaction>
</comment>
<dbReference type="KEGG" id="sxa:FMM02_04920"/>
<evidence type="ECO:0000313" key="15">
    <source>
        <dbReference type="Proteomes" id="UP000321857"/>
    </source>
</evidence>
<keyword evidence="9 13" id="KW-1133">Transmembrane helix</keyword>
<dbReference type="GO" id="GO:0015095">
    <property type="term" value="F:magnesium ion transmembrane transporter activity"/>
    <property type="evidence" value="ECO:0007669"/>
    <property type="project" value="TreeGrafter"/>
</dbReference>
<dbReference type="SUPFAM" id="SSF143865">
    <property type="entry name" value="CorA soluble domain-like"/>
    <property type="match status" value="1"/>
</dbReference>
<dbReference type="PANTHER" id="PTHR47685:SF1">
    <property type="entry name" value="MAGNESIUM TRANSPORT PROTEIN CORA"/>
    <property type="match status" value="1"/>
</dbReference>
<evidence type="ECO:0000256" key="11">
    <source>
        <dbReference type="ARBA" id="ARBA00023136"/>
    </source>
</evidence>
<dbReference type="Pfam" id="PF01544">
    <property type="entry name" value="CorA"/>
    <property type="match status" value="1"/>
</dbReference>
<evidence type="ECO:0000256" key="5">
    <source>
        <dbReference type="ARBA" id="ARBA00022475"/>
    </source>
</evidence>
<feature type="transmembrane region" description="Helical" evidence="13">
    <location>
        <begin position="299"/>
        <end position="319"/>
    </location>
</feature>
<dbReference type="Proteomes" id="UP000321857">
    <property type="component" value="Chromosome"/>
</dbReference>
<dbReference type="SUPFAM" id="SSF144083">
    <property type="entry name" value="Magnesium transport protein CorA, transmembrane region"/>
    <property type="match status" value="1"/>
</dbReference>
<dbReference type="CDD" id="cd12837">
    <property type="entry name" value="EcCorA-like_u1"/>
    <property type="match status" value="1"/>
</dbReference>
<dbReference type="PANTHER" id="PTHR47685">
    <property type="entry name" value="MAGNESIUM TRANSPORT PROTEIN CORA"/>
    <property type="match status" value="1"/>
</dbReference>
<dbReference type="Gene3D" id="1.20.58.340">
    <property type="entry name" value="Magnesium transport protein CorA, transmembrane region"/>
    <property type="match status" value="2"/>
</dbReference>
<evidence type="ECO:0000256" key="10">
    <source>
        <dbReference type="ARBA" id="ARBA00023065"/>
    </source>
</evidence>
<dbReference type="InterPro" id="IPR045861">
    <property type="entry name" value="CorA_cytoplasmic_dom"/>
</dbReference>
<keyword evidence="4" id="KW-0813">Transport</keyword>
<keyword evidence="7 13" id="KW-0812">Transmembrane</keyword>
<accession>A0A516IRD6</accession>
<gene>
    <name evidence="14" type="ORF">FMM02_04920</name>
</gene>
<evidence type="ECO:0000313" key="14">
    <source>
        <dbReference type="EMBL" id="QDP19364.1"/>
    </source>
</evidence>
<keyword evidence="11 13" id="KW-0472">Membrane</keyword>
<keyword evidence="6" id="KW-0997">Cell inner membrane</keyword>
<keyword evidence="10" id="KW-0406">Ion transport</keyword>
<organism evidence="14 15">
    <name type="scientific">Sphingomonas xanthus</name>
    <dbReference type="NCBI Taxonomy" id="2594473"/>
    <lineage>
        <taxon>Bacteria</taxon>
        <taxon>Pseudomonadati</taxon>
        <taxon>Pseudomonadota</taxon>
        <taxon>Alphaproteobacteria</taxon>
        <taxon>Sphingomonadales</taxon>
        <taxon>Sphingomonadaceae</taxon>
        <taxon>Sphingomonas</taxon>
    </lineage>
</organism>
<evidence type="ECO:0000256" key="6">
    <source>
        <dbReference type="ARBA" id="ARBA00022519"/>
    </source>
</evidence>
<evidence type="ECO:0000256" key="7">
    <source>
        <dbReference type="ARBA" id="ARBA00022692"/>
    </source>
</evidence>
<dbReference type="GO" id="GO:0015099">
    <property type="term" value="F:nickel cation transmembrane transporter activity"/>
    <property type="evidence" value="ECO:0007669"/>
    <property type="project" value="TreeGrafter"/>
</dbReference>
<dbReference type="RefSeq" id="WP_147493817.1">
    <property type="nucleotide sequence ID" value="NZ_CP041659.1"/>
</dbReference>
<dbReference type="GO" id="GO:0005886">
    <property type="term" value="C:plasma membrane"/>
    <property type="evidence" value="ECO:0007669"/>
    <property type="project" value="UniProtKB-SubCell"/>
</dbReference>
<comment type="subcellular location">
    <subcellularLocation>
        <location evidence="1">Cell inner membrane</location>
        <topology evidence="1">Multi-pass membrane protein</topology>
    </subcellularLocation>
</comment>
<evidence type="ECO:0000256" key="12">
    <source>
        <dbReference type="ARBA" id="ARBA00034269"/>
    </source>
</evidence>
<name>A0A516IRD6_9SPHN</name>
<dbReference type="InterPro" id="IPR050829">
    <property type="entry name" value="CorA_MIT"/>
</dbReference>
<keyword evidence="5" id="KW-1003">Cell membrane</keyword>
<dbReference type="EMBL" id="CP041659">
    <property type="protein sequence ID" value="QDP19364.1"/>
    <property type="molecule type" value="Genomic_DNA"/>
</dbReference>
<dbReference type="InterPro" id="IPR002523">
    <property type="entry name" value="MgTranspt_CorA/ZnTranspt_ZntB"/>
</dbReference>
<comment type="similarity">
    <text evidence="2">Belongs to the CorA metal ion transporter (MIT) (TC 1.A.35) family.</text>
</comment>
<keyword evidence="15" id="KW-1185">Reference proteome</keyword>
<proteinExistence type="inferred from homology"/>
<evidence type="ECO:0000256" key="3">
    <source>
        <dbReference type="ARBA" id="ARBA00019439"/>
    </source>
</evidence>
<evidence type="ECO:0000256" key="8">
    <source>
        <dbReference type="ARBA" id="ARBA00022842"/>
    </source>
</evidence>
<dbReference type="Gene3D" id="3.30.460.20">
    <property type="entry name" value="CorA soluble domain-like"/>
    <property type="match status" value="1"/>
</dbReference>
<evidence type="ECO:0000256" key="13">
    <source>
        <dbReference type="SAM" id="Phobius"/>
    </source>
</evidence>
<dbReference type="GO" id="GO:0015087">
    <property type="term" value="F:cobalt ion transmembrane transporter activity"/>
    <property type="evidence" value="ECO:0007669"/>
    <property type="project" value="TreeGrafter"/>
</dbReference>